<reference evidence="6 7" key="1">
    <citation type="submission" date="2014-06" db="EMBL/GenBank/DDBJ databases">
        <authorList>
            <person name="Urmite Genomes Urmite Genomes"/>
        </authorList>
    </citation>
    <scope>NUCLEOTIDE SEQUENCE [LARGE SCALE GENOMIC DNA]</scope>
</reference>
<evidence type="ECO:0000256" key="1">
    <source>
        <dbReference type="ARBA" id="ARBA00002286"/>
    </source>
</evidence>
<dbReference type="Pfam" id="PF13610">
    <property type="entry name" value="DDE_Tnp_IS240"/>
    <property type="match status" value="1"/>
</dbReference>
<dbReference type="GO" id="GO:0032196">
    <property type="term" value="P:transposition"/>
    <property type="evidence" value="ECO:0007669"/>
    <property type="project" value="UniProtKB-KW"/>
</dbReference>
<dbReference type="InterPro" id="IPR052183">
    <property type="entry name" value="IS_Transposase"/>
</dbReference>
<evidence type="ECO:0000313" key="7">
    <source>
        <dbReference type="Proteomes" id="UP000044071"/>
    </source>
</evidence>
<evidence type="ECO:0000313" key="6">
    <source>
        <dbReference type="EMBL" id="CDZ77293.1"/>
    </source>
</evidence>
<keyword evidence="7" id="KW-1185">Reference proteome</keyword>
<evidence type="ECO:0000256" key="4">
    <source>
        <dbReference type="ARBA" id="ARBA00023172"/>
    </source>
</evidence>
<dbReference type="InterPro" id="IPR012337">
    <property type="entry name" value="RNaseH-like_sf"/>
</dbReference>
<keyword evidence="2" id="KW-0815">Transposition</keyword>
<dbReference type="PANTHER" id="PTHR35528">
    <property type="entry name" value="BLL1675 PROTEIN"/>
    <property type="match status" value="1"/>
</dbReference>
<evidence type="ECO:0000256" key="3">
    <source>
        <dbReference type="ARBA" id="ARBA00023125"/>
    </source>
</evidence>
<feature type="domain" description="DDE" evidence="5">
    <location>
        <begin position="1"/>
        <end position="137"/>
    </location>
</feature>
<dbReference type="EMBL" id="CCSB01000002">
    <property type="protein sequence ID" value="CDZ77293.1"/>
    <property type="molecule type" value="Genomic_DNA"/>
</dbReference>
<name>A0A078KZS2_9GAMM</name>
<dbReference type="SUPFAM" id="SSF53098">
    <property type="entry name" value="Ribonuclease H-like"/>
    <property type="match status" value="1"/>
</dbReference>
<keyword evidence="4" id="KW-0233">DNA recombination</keyword>
<dbReference type="InterPro" id="IPR036397">
    <property type="entry name" value="RNaseH_sf"/>
</dbReference>
<gene>
    <name evidence="6" type="ORF">BN59_01576</name>
</gene>
<dbReference type="Gene3D" id="3.30.420.10">
    <property type="entry name" value="Ribonuclease H-like superfamily/Ribonuclease H"/>
    <property type="match status" value="1"/>
</dbReference>
<dbReference type="AlphaFoldDB" id="A0A078KZS2"/>
<dbReference type="InterPro" id="IPR047930">
    <property type="entry name" value="Transpos_IS6"/>
</dbReference>
<dbReference type="InterPro" id="IPR032874">
    <property type="entry name" value="DDE_dom"/>
</dbReference>
<evidence type="ECO:0000256" key="2">
    <source>
        <dbReference type="ARBA" id="ARBA00022578"/>
    </source>
</evidence>
<accession>A0A078KZS2</accession>
<dbReference type="GO" id="GO:0006310">
    <property type="term" value="P:DNA recombination"/>
    <property type="evidence" value="ECO:0007669"/>
    <property type="project" value="UniProtKB-KW"/>
</dbReference>
<dbReference type="GO" id="GO:0003677">
    <property type="term" value="F:DNA binding"/>
    <property type="evidence" value="ECO:0007669"/>
    <property type="project" value="UniProtKB-KW"/>
</dbReference>
<keyword evidence="3" id="KW-0238">DNA-binding</keyword>
<dbReference type="eggNOG" id="COG3316">
    <property type="taxonomic scope" value="Bacteria"/>
</dbReference>
<dbReference type="Proteomes" id="UP000044071">
    <property type="component" value="Unassembled WGS sequence"/>
</dbReference>
<comment type="function">
    <text evidence="1">Involved in the transposition of the insertion sequence.</text>
</comment>
<sequence>MDETYIKVNGKWVYLYRVVDKEVNTIDFMLSETRDRPAVLKFFKKAIGSSGLPLKVNIDKSGSNTAALERINNLLFIYGLWHLLIEVRRIKYMNNMVEQDHRGIKNITKFTLGFKSFESAEATIAGIELHRMLKKGQMNNTGDSSVWKQFYDMSSLNYPKNFR</sequence>
<organism evidence="6 7">
    <name type="scientific">Legionella massiliensis</name>
    <dbReference type="NCBI Taxonomy" id="1034943"/>
    <lineage>
        <taxon>Bacteria</taxon>
        <taxon>Pseudomonadati</taxon>
        <taxon>Pseudomonadota</taxon>
        <taxon>Gammaproteobacteria</taxon>
        <taxon>Legionellales</taxon>
        <taxon>Legionellaceae</taxon>
        <taxon>Legionella</taxon>
    </lineage>
</organism>
<protein>
    <recommendedName>
        <fullName evidence="5">DDE domain-containing protein</fullName>
    </recommendedName>
</protein>
<proteinExistence type="predicted"/>
<dbReference type="NCBIfam" id="NF033587">
    <property type="entry name" value="transpos_IS6"/>
    <property type="match status" value="1"/>
</dbReference>
<dbReference type="PANTHER" id="PTHR35528:SF3">
    <property type="entry name" value="BLL1675 PROTEIN"/>
    <property type="match status" value="1"/>
</dbReference>
<evidence type="ECO:0000259" key="5">
    <source>
        <dbReference type="Pfam" id="PF13610"/>
    </source>
</evidence>
<dbReference type="STRING" id="1034943.BN59_01576"/>